<proteinExistence type="inferred from homology"/>
<comment type="catalytic activity">
    <reaction evidence="1 5 6">
        <text>[protein]-peptidylproline (omega=180) = [protein]-peptidylproline (omega=0)</text>
        <dbReference type="Rhea" id="RHEA:16237"/>
        <dbReference type="Rhea" id="RHEA-COMP:10747"/>
        <dbReference type="Rhea" id="RHEA-COMP:10748"/>
        <dbReference type="ChEBI" id="CHEBI:83833"/>
        <dbReference type="ChEBI" id="CHEBI:83834"/>
        <dbReference type="EC" id="5.2.1.8"/>
    </reaction>
</comment>
<evidence type="ECO:0000256" key="1">
    <source>
        <dbReference type="ARBA" id="ARBA00000971"/>
    </source>
</evidence>
<evidence type="ECO:0000256" key="5">
    <source>
        <dbReference type="PROSITE-ProRule" id="PRU00277"/>
    </source>
</evidence>
<protein>
    <recommendedName>
        <fullName evidence="6">Peptidyl-prolyl cis-trans isomerase</fullName>
        <ecNumber evidence="6">5.2.1.8</ecNumber>
    </recommendedName>
</protein>
<dbReference type="Gene3D" id="3.10.50.40">
    <property type="match status" value="1"/>
</dbReference>
<evidence type="ECO:0000256" key="6">
    <source>
        <dbReference type="RuleBase" id="RU003915"/>
    </source>
</evidence>
<comment type="caution">
    <text evidence="9">The sequence shown here is derived from an EMBL/GenBank/DDBJ whole genome shotgun (WGS) entry which is preliminary data.</text>
</comment>
<dbReference type="EMBL" id="JRKJ01000002">
    <property type="protein sequence ID" value="KGQ20327.1"/>
    <property type="molecule type" value="Genomic_DNA"/>
</dbReference>
<dbReference type="InterPro" id="IPR036944">
    <property type="entry name" value="PPIase_FKBP_N_sf"/>
</dbReference>
<dbReference type="Proteomes" id="UP000030518">
    <property type="component" value="Unassembled WGS sequence"/>
</dbReference>
<dbReference type="STRING" id="1300345.LF41_863"/>
<dbReference type="eggNOG" id="COG0545">
    <property type="taxonomic scope" value="Bacteria"/>
</dbReference>
<organism evidence="9 10">
    <name type="scientific">Lysobacter dokdonensis DS-58</name>
    <dbReference type="NCBI Taxonomy" id="1300345"/>
    <lineage>
        <taxon>Bacteria</taxon>
        <taxon>Pseudomonadati</taxon>
        <taxon>Pseudomonadota</taxon>
        <taxon>Gammaproteobacteria</taxon>
        <taxon>Lysobacterales</taxon>
        <taxon>Lysobacteraceae</taxon>
        <taxon>Noviluteimonas</taxon>
    </lineage>
</organism>
<keyword evidence="3 5" id="KW-0697">Rotamase</keyword>
<dbReference type="Gene3D" id="1.10.287.460">
    <property type="entry name" value="Peptidyl-prolyl cis-trans isomerase, FKBP-type, N-terminal domain"/>
    <property type="match status" value="2"/>
</dbReference>
<dbReference type="RefSeq" id="WP_036164523.1">
    <property type="nucleotide sequence ID" value="NZ_JRKJ01000002.1"/>
</dbReference>
<feature type="chain" id="PRO_5001996852" description="Peptidyl-prolyl cis-trans isomerase" evidence="7">
    <location>
        <begin position="22"/>
        <end position="303"/>
    </location>
</feature>
<evidence type="ECO:0000256" key="2">
    <source>
        <dbReference type="ARBA" id="ARBA00006577"/>
    </source>
</evidence>
<dbReference type="EC" id="5.2.1.8" evidence="6"/>
<evidence type="ECO:0000256" key="7">
    <source>
        <dbReference type="SAM" id="SignalP"/>
    </source>
</evidence>
<dbReference type="InterPro" id="IPR000774">
    <property type="entry name" value="PPIase_FKBP_N"/>
</dbReference>
<dbReference type="InterPro" id="IPR046357">
    <property type="entry name" value="PPIase_dom_sf"/>
</dbReference>
<keyword evidence="7" id="KW-0732">Signal</keyword>
<dbReference type="Pfam" id="PF01346">
    <property type="entry name" value="FKBP_N"/>
    <property type="match status" value="2"/>
</dbReference>
<evidence type="ECO:0000256" key="3">
    <source>
        <dbReference type="ARBA" id="ARBA00023110"/>
    </source>
</evidence>
<dbReference type="PANTHER" id="PTHR43811">
    <property type="entry name" value="FKBP-TYPE PEPTIDYL-PROLYL CIS-TRANS ISOMERASE FKPA"/>
    <property type="match status" value="1"/>
</dbReference>
<gene>
    <name evidence="9" type="ORF">LF41_863</name>
</gene>
<keyword evidence="4 5" id="KW-0413">Isomerase</keyword>
<accession>A0A0A2WNL3</accession>
<dbReference type="AlphaFoldDB" id="A0A0A2WNL3"/>
<dbReference type="Pfam" id="PF00254">
    <property type="entry name" value="FKBP_C"/>
    <property type="match status" value="1"/>
</dbReference>
<evidence type="ECO:0000259" key="8">
    <source>
        <dbReference type="PROSITE" id="PS50059"/>
    </source>
</evidence>
<dbReference type="SUPFAM" id="SSF54534">
    <property type="entry name" value="FKBP-like"/>
    <property type="match status" value="1"/>
</dbReference>
<dbReference type="PROSITE" id="PS50059">
    <property type="entry name" value="FKBP_PPIASE"/>
    <property type="match status" value="1"/>
</dbReference>
<comment type="similarity">
    <text evidence="2 6">Belongs to the FKBP-type PPIase family.</text>
</comment>
<dbReference type="OrthoDB" id="9814548at2"/>
<reference evidence="9 10" key="1">
    <citation type="submission" date="2014-09" db="EMBL/GenBank/DDBJ databases">
        <title>Genome sequences of Lysobacter dokdonensis DS-58.</title>
        <authorList>
            <person name="Kim J.F."/>
            <person name="Kwak M.-J."/>
        </authorList>
    </citation>
    <scope>NUCLEOTIDE SEQUENCE [LARGE SCALE GENOMIC DNA]</scope>
    <source>
        <strain evidence="9 10">DS-58</strain>
    </source>
</reference>
<feature type="domain" description="PPIase FKBP-type" evidence="8">
    <location>
        <begin position="217"/>
        <end position="303"/>
    </location>
</feature>
<evidence type="ECO:0000313" key="9">
    <source>
        <dbReference type="EMBL" id="KGQ20327.1"/>
    </source>
</evidence>
<keyword evidence="10" id="KW-1185">Reference proteome</keyword>
<dbReference type="GO" id="GO:0006457">
    <property type="term" value="P:protein folding"/>
    <property type="evidence" value="ECO:0007669"/>
    <property type="project" value="InterPro"/>
</dbReference>
<evidence type="ECO:0000313" key="10">
    <source>
        <dbReference type="Proteomes" id="UP000030518"/>
    </source>
</evidence>
<dbReference type="PANTHER" id="PTHR43811:SF57">
    <property type="entry name" value="FKBP-TYPE PEPTIDYL-PROLYL CIS-TRANS ISOMERASE FKPA-RELATED"/>
    <property type="match status" value="1"/>
</dbReference>
<evidence type="ECO:0000256" key="4">
    <source>
        <dbReference type="ARBA" id="ARBA00023235"/>
    </source>
</evidence>
<dbReference type="InterPro" id="IPR001179">
    <property type="entry name" value="PPIase_FKBP_dom"/>
</dbReference>
<feature type="signal peptide" evidence="7">
    <location>
        <begin position="1"/>
        <end position="21"/>
    </location>
</feature>
<name>A0A0A2WNL3_9GAMM</name>
<sequence length="303" mass="32114">MKGFVRGIAALLALVALSAHAQDKARLVTERDKVSYMAGMDVAESIAPIGPDIDFPAFERALRNAMAGKPPLIDEATAKKTGETLMARIGARNQPNAKLPDISKTDVGLLVGIDPGRRLAPIRDEIDVAVLVQAVRTALSGGKPLMSPEEAMIVRQDFSTKLNAAAVARAQVGAADNAKAGAEFLAKNRTQKGVFTTKSGLQYTILRQGAGLRPKPGERVRVLYRGTLLDGTEFDSTGDGQPRTFSLSQVIAGWSEGLAMMPVGGKYRFWIPGDLAYGASGMPQGNIGPNATLVFDVELLGVE</sequence>
<dbReference type="PATRIC" id="fig|1300345.3.peg.187"/>
<dbReference type="GO" id="GO:0003755">
    <property type="term" value="F:peptidyl-prolyl cis-trans isomerase activity"/>
    <property type="evidence" value="ECO:0007669"/>
    <property type="project" value="UniProtKB-UniRule"/>
</dbReference>